<dbReference type="Proteomes" id="UP001595075">
    <property type="component" value="Unassembled WGS sequence"/>
</dbReference>
<keyword evidence="3" id="KW-1185">Reference proteome</keyword>
<feature type="chain" id="PRO_5045674059" evidence="1">
    <location>
        <begin position="20"/>
        <end position="286"/>
    </location>
</feature>
<name>A0ABR4CC01_9HELO</name>
<accession>A0ABR4CC01</accession>
<gene>
    <name evidence="2" type="ORF">VTL71DRAFT_1220</name>
</gene>
<feature type="signal peptide" evidence="1">
    <location>
        <begin position="1"/>
        <end position="19"/>
    </location>
</feature>
<dbReference type="EMBL" id="JAZHXI010000010">
    <property type="protein sequence ID" value="KAL2066796.1"/>
    <property type="molecule type" value="Genomic_DNA"/>
</dbReference>
<sequence>MQIFGILFPLSVLLHAVAATTDVLAPKDLIPESPHALEQRDEVQNCKALLVALKASAFCSSFVPIVKNTATQTRTGPVQFTTAIVTPTPATATTTETAGGGGGGGTIIERGAAPTCTIPGLPYKIKPFGCEVIKKACLLFVKPGTTTRTTTIPGSTSTSKTTLATQTVTTTTTFTPLPTCDAGPYSPPIPDEENPSACGCSYDILCDVSATGTVDARVVQARTYKECAQRADFFSNTNFFVFDQATLECLVYQGGDAGLATQKGVVVGLRDVESCSPVPENLQCNF</sequence>
<comment type="caution">
    <text evidence="2">The sequence shown here is derived from an EMBL/GenBank/DDBJ whole genome shotgun (WGS) entry which is preliminary data.</text>
</comment>
<organism evidence="2 3">
    <name type="scientific">Oculimacula yallundae</name>
    <dbReference type="NCBI Taxonomy" id="86028"/>
    <lineage>
        <taxon>Eukaryota</taxon>
        <taxon>Fungi</taxon>
        <taxon>Dikarya</taxon>
        <taxon>Ascomycota</taxon>
        <taxon>Pezizomycotina</taxon>
        <taxon>Leotiomycetes</taxon>
        <taxon>Helotiales</taxon>
        <taxon>Ploettnerulaceae</taxon>
        <taxon>Oculimacula</taxon>
    </lineage>
</organism>
<keyword evidence="1" id="KW-0732">Signal</keyword>
<reference evidence="2 3" key="1">
    <citation type="journal article" date="2024" name="Commun. Biol.">
        <title>Comparative genomic analysis of thermophilic fungi reveals convergent evolutionary adaptations and gene losses.</title>
        <authorList>
            <person name="Steindorff A.S."/>
            <person name="Aguilar-Pontes M.V."/>
            <person name="Robinson A.J."/>
            <person name="Andreopoulos B."/>
            <person name="LaButti K."/>
            <person name="Kuo A."/>
            <person name="Mondo S."/>
            <person name="Riley R."/>
            <person name="Otillar R."/>
            <person name="Haridas S."/>
            <person name="Lipzen A."/>
            <person name="Grimwood J."/>
            <person name="Schmutz J."/>
            <person name="Clum A."/>
            <person name="Reid I.D."/>
            <person name="Moisan M.C."/>
            <person name="Butler G."/>
            <person name="Nguyen T.T.M."/>
            <person name="Dewar K."/>
            <person name="Conant G."/>
            <person name="Drula E."/>
            <person name="Henrissat B."/>
            <person name="Hansel C."/>
            <person name="Singer S."/>
            <person name="Hutchinson M.I."/>
            <person name="de Vries R.P."/>
            <person name="Natvig D.O."/>
            <person name="Powell A.J."/>
            <person name="Tsang A."/>
            <person name="Grigoriev I.V."/>
        </authorList>
    </citation>
    <scope>NUCLEOTIDE SEQUENCE [LARGE SCALE GENOMIC DNA]</scope>
    <source>
        <strain evidence="2 3">CBS 494.80</strain>
    </source>
</reference>
<proteinExistence type="predicted"/>
<protein>
    <submittedName>
        <fullName evidence="2">Uncharacterized protein</fullName>
    </submittedName>
</protein>
<evidence type="ECO:0000313" key="3">
    <source>
        <dbReference type="Proteomes" id="UP001595075"/>
    </source>
</evidence>
<evidence type="ECO:0000256" key="1">
    <source>
        <dbReference type="SAM" id="SignalP"/>
    </source>
</evidence>
<evidence type="ECO:0000313" key="2">
    <source>
        <dbReference type="EMBL" id="KAL2066796.1"/>
    </source>
</evidence>